<evidence type="ECO:0000256" key="5">
    <source>
        <dbReference type="ARBA" id="ARBA00022840"/>
    </source>
</evidence>
<dbReference type="InterPro" id="IPR018483">
    <property type="entry name" value="Carb_kinase_FGGY_CS"/>
</dbReference>
<evidence type="ECO:0000259" key="9">
    <source>
        <dbReference type="Pfam" id="PF02782"/>
    </source>
</evidence>
<evidence type="ECO:0000256" key="2">
    <source>
        <dbReference type="ARBA" id="ARBA00022679"/>
    </source>
</evidence>
<keyword evidence="5" id="KW-0067">ATP-binding</keyword>
<dbReference type="InterPro" id="IPR043129">
    <property type="entry name" value="ATPase_NBD"/>
</dbReference>
<dbReference type="PROSITE" id="PS00445">
    <property type="entry name" value="FGGY_KINASES_2"/>
    <property type="match status" value="1"/>
</dbReference>
<dbReference type="PANTHER" id="PTHR10196:SF69">
    <property type="entry name" value="GLYCEROL KINASE"/>
    <property type="match status" value="1"/>
</dbReference>
<feature type="domain" description="Carbohydrate kinase FGGY C-terminal" evidence="9">
    <location>
        <begin position="260"/>
        <end position="448"/>
    </location>
</feature>
<feature type="domain" description="Carbohydrate kinase FGGY N-terminal" evidence="8">
    <location>
        <begin position="4"/>
        <end position="248"/>
    </location>
</feature>
<evidence type="ECO:0000259" key="8">
    <source>
        <dbReference type="Pfam" id="PF00370"/>
    </source>
</evidence>
<reference evidence="10 11" key="1">
    <citation type="submission" date="2016-10" db="EMBL/GenBank/DDBJ databases">
        <authorList>
            <person name="de Groot N.N."/>
        </authorList>
    </citation>
    <scope>NUCLEOTIDE SEQUENCE [LARGE SCALE GENOMIC DNA]</scope>
    <source>
        <strain evidence="10 11">SR12</strain>
    </source>
</reference>
<evidence type="ECO:0000256" key="1">
    <source>
        <dbReference type="ARBA" id="ARBA00009156"/>
    </source>
</evidence>
<accession>A0A1H3YE96</accession>
<dbReference type="GO" id="GO:0004370">
    <property type="term" value="F:glycerol kinase activity"/>
    <property type="evidence" value="ECO:0007669"/>
    <property type="project" value="TreeGrafter"/>
</dbReference>
<organism evidence="10 11">
    <name type="scientific">Eubacterium aggregans</name>
    <dbReference type="NCBI Taxonomy" id="81409"/>
    <lineage>
        <taxon>Bacteria</taxon>
        <taxon>Bacillati</taxon>
        <taxon>Bacillota</taxon>
        <taxon>Clostridia</taxon>
        <taxon>Eubacteriales</taxon>
        <taxon>Eubacteriaceae</taxon>
        <taxon>Eubacterium</taxon>
    </lineage>
</organism>
<gene>
    <name evidence="10" type="ORF">SAMN04515656_103182</name>
</gene>
<evidence type="ECO:0000313" key="11">
    <source>
        <dbReference type="Proteomes" id="UP000199394"/>
    </source>
</evidence>
<dbReference type="STRING" id="81409.SAMN04515656_103182"/>
<dbReference type="EMBL" id="FNRK01000003">
    <property type="protein sequence ID" value="SEA09843.1"/>
    <property type="molecule type" value="Genomic_DNA"/>
</dbReference>
<proteinExistence type="inferred from homology"/>
<evidence type="ECO:0000256" key="3">
    <source>
        <dbReference type="ARBA" id="ARBA00022741"/>
    </source>
</evidence>
<dbReference type="GO" id="GO:0006071">
    <property type="term" value="P:glycerol metabolic process"/>
    <property type="evidence" value="ECO:0007669"/>
    <property type="project" value="TreeGrafter"/>
</dbReference>
<dbReference type="GO" id="GO:0005829">
    <property type="term" value="C:cytosol"/>
    <property type="evidence" value="ECO:0007669"/>
    <property type="project" value="TreeGrafter"/>
</dbReference>
<keyword evidence="2 7" id="KW-0808">Transferase</keyword>
<dbReference type="SUPFAM" id="SSF53067">
    <property type="entry name" value="Actin-like ATPase domain"/>
    <property type="match status" value="2"/>
</dbReference>
<dbReference type="PIRSF" id="PIRSF000538">
    <property type="entry name" value="GlpK"/>
    <property type="match status" value="1"/>
</dbReference>
<dbReference type="RefSeq" id="WP_090304912.1">
    <property type="nucleotide sequence ID" value="NZ_FNRK01000003.1"/>
</dbReference>
<keyword evidence="4 7" id="KW-0418">Kinase</keyword>
<keyword evidence="11" id="KW-1185">Reference proteome</keyword>
<dbReference type="Proteomes" id="UP000199394">
    <property type="component" value="Unassembled WGS sequence"/>
</dbReference>
<dbReference type="GO" id="GO:0005524">
    <property type="term" value="F:ATP binding"/>
    <property type="evidence" value="ECO:0007669"/>
    <property type="project" value="UniProtKB-KW"/>
</dbReference>
<dbReference type="PANTHER" id="PTHR10196">
    <property type="entry name" value="SUGAR KINASE"/>
    <property type="match status" value="1"/>
</dbReference>
<name>A0A1H3YE96_9FIRM</name>
<dbReference type="InterPro" id="IPR018484">
    <property type="entry name" value="FGGY_N"/>
</dbReference>
<protein>
    <recommendedName>
        <fullName evidence="6">ATP:glycerol 3-phosphotransferase</fullName>
    </recommendedName>
</protein>
<keyword evidence="3" id="KW-0547">Nucleotide-binding</keyword>
<evidence type="ECO:0000313" key="10">
    <source>
        <dbReference type="EMBL" id="SEA09843.1"/>
    </source>
</evidence>
<dbReference type="CDD" id="cd07769">
    <property type="entry name" value="ASKHA_NBD_FGGY_GK"/>
    <property type="match status" value="1"/>
</dbReference>
<dbReference type="NCBIfam" id="NF000756">
    <property type="entry name" value="PRK00047.1"/>
    <property type="match status" value="1"/>
</dbReference>
<dbReference type="AlphaFoldDB" id="A0A1H3YE96"/>
<dbReference type="InterPro" id="IPR018485">
    <property type="entry name" value="FGGY_C"/>
</dbReference>
<dbReference type="Gene3D" id="3.30.420.40">
    <property type="match status" value="2"/>
</dbReference>
<dbReference type="InterPro" id="IPR000577">
    <property type="entry name" value="Carb_kinase_FGGY"/>
</dbReference>
<dbReference type="Pfam" id="PF00370">
    <property type="entry name" value="FGGY_N"/>
    <property type="match status" value="1"/>
</dbReference>
<dbReference type="Pfam" id="PF02782">
    <property type="entry name" value="FGGY_C"/>
    <property type="match status" value="1"/>
</dbReference>
<dbReference type="OrthoDB" id="9805576at2"/>
<evidence type="ECO:0000256" key="7">
    <source>
        <dbReference type="RuleBase" id="RU003733"/>
    </source>
</evidence>
<comment type="similarity">
    <text evidence="1 7">Belongs to the FGGY kinase family.</text>
</comment>
<evidence type="ECO:0000256" key="4">
    <source>
        <dbReference type="ARBA" id="ARBA00022777"/>
    </source>
</evidence>
<evidence type="ECO:0000256" key="6">
    <source>
        <dbReference type="ARBA" id="ARBA00043149"/>
    </source>
</evidence>
<sequence length="498" mass="54761">MKQYIMVIDEGTTGTRSLIFNKDFRIVAQSYEEFTQYTPSEDKVEHNAMEIYEKSVEMCQKAIAQAGIDPADIAAIGITNQRATAVVWDKQTGEPLYNAIVWQDTRTAAQCQAINDGPWGEKARKATGWTVAPVYSSMMLKWFMENVPAIGSKIDAGEALFGTMDTWLIWKLTGGKVHKVSYSNASVMGSYDLHTGKWYQEFLDFLGIPVDIYPVVEDDSGDFGVTEPEIFGAAIPITGVIADQHAALYAQGCRKQGSCKITNGTGSFLDVNVGNKLTISDEGLNTVIAWKIGDDITYALEGYEDVTGSAVQWLRDGLQCIQTSAETETLARSVDSANGVYFVPALTGLSAPYHDPFARGTIFGITRGTTKAHIVRATLEGIAYRLRDILDVVEKESGVKMEQIRIDGGASKNDFLAQRMADMLVAQVDRPFSVEATSLGAAEMAGLAVGLWQESDFDACLEIEKSFVPEMPAEQRESRYKDWKAAIQRSIGWMNRSV</sequence>